<organism evidence="2 5">
    <name type="scientific">Medicago truncatula</name>
    <name type="common">Barrel medic</name>
    <name type="synonym">Medicago tribuloides</name>
    <dbReference type="NCBI Taxonomy" id="3880"/>
    <lineage>
        <taxon>Eukaryota</taxon>
        <taxon>Viridiplantae</taxon>
        <taxon>Streptophyta</taxon>
        <taxon>Embryophyta</taxon>
        <taxon>Tracheophyta</taxon>
        <taxon>Spermatophyta</taxon>
        <taxon>Magnoliopsida</taxon>
        <taxon>eudicotyledons</taxon>
        <taxon>Gunneridae</taxon>
        <taxon>Pentapetalae</taxon>
        <taxon>rosids</taxon>
        <taxon>fabids</taxon>
        <taxon>Fabales</taxon>
        <taxon>Fabaceae</taxon>
        <taxon>Papilionoideae</taxon>
        <taxon>50 kb inversion clade</taxon>
        <taxon>NPAAA clade</taxon>
        <taxon>Hologalegina</taxon>
        <taxon>IRL clade</taxon>
        <taxon>Trifolieae</taxon>
        <taxon>Medicago</taxon>
    </lineage>
</organism>
<dbReference type="SUPFAM" id="SSF81383">
    <property type="entry name" value="F-box domain"/>
    <property type="match status" value="1"/>
</dbReference>
<name>G7IJY0_MEDTR</name>
<evidence type="ECO:0000313" key="3">
    <source>
        <dbReference type="EMBL" id="RHN71554.1"/>
    </source>
</evidence>
<accession>G7IJY0</accession>
<dbReference type="InterPro" id="IPR032675">
    <property type="entry name" value="LRR_dom_sf"/>
</dbReference>
<dbReference type="Pfam" id="PF00646">
    <property type="entry name" value="F-box"/>
    <property type="match status" value="1"/>
</dbReference>
<reference evidence="2 5" key="2">
    <citation type="journal article" date="2014" name="BMC Genomics">
        <title>An improved genome release (version Mt4.0) for the model legume Medicago truncatula.</title>
        <authorList>
            <person name="Tang H."/>
            <person name="Krishnakumar V."/>
            <person name="Bidwell S."/>
            <person name="Rosen B."/>
            <person name="Chan A."/>
            <person name="Zhou S."/>
            <person name="Gentzbittel L."/>
            <person name="Childs K.L."/>
            <person name="Yandell M."/>
            <person name="Gundlach H."/>
            <person name="Mayer K.F."/>
            <person name="Schwartz D.C."/>
            <person name="Town C.D."/>
        </authorList>
    </citation>
    <scope>GENOME REANNOTATION</scope>
    <source>
        <strain evidence="4 5">cv. Jemalong A17</strain>
    </source>
</reference>
<evidence type="ECO:0000313" key="2">
    <source>
        <dbReference type="EMBL" id="AES63318.2"/>
    </source>
</evidence>
<dbReference type="STRING" id="3880.G7IJY0"/>
<keyword evidence="5" id="KW-1185">Reference proteome</keyword>
<dbReference type="KEGG" id="mtr:11419778"/>
<dbReference type="EMBL" id="PSQE01000002">
    <property type="protein sequence ID" value="RHN71554.1"/>
    <property type="molecule type" value="Genomic_DNA"/>
</dbReference>
<dbReference type="Pfam" id="PF08387">
    <property type="entry name" value="FBD"/>
    <property type="match status" value="1"/>
</dbReference>
<dbReference type="InterPro" id="IPR050232">
    <property type="entry name" value="FBL13/AtMIF1-like"/>
</dbReference>
<evidence type="ECO:0000313" key="5">
    <source>
        <dbReference type="Proteomes" id="UP000002051"/>
    </source>
</evidence>
<feature type="domain" description="F-box" evidence="1">
    <location>
        <begin position="15"/>
        <end position="63"/>
    </location>
</feature>
<proteinExistence type="predicted"/>
<dbReference type="InterPro" id="IPR055411">
    <property type="entry name" value="LRR_FXL15/At3g58940/PEG3-like"/>
</dbReference>
<dbReference type="Gene3D" id="3.80.10.10">
    <property type="entry name" value="Ribonuclease Inhibitor"/>
    <property type="match status" value="1"/>
</dbReference>
<dbReference type="AlphaFoldDB" id="G7IJY0"/>
<gene>
    <name evidence="4" type="primary">11419778</name>
    <name evidence="2" type="ordered locus">MTR_2g007450</name>
    <name evidence="3" type="ORF">MtrunA17_Chr2g0278121</name>
</gene>
<dbReference type="PROSITE" id="PS50181">
    <property type="entry name" value="FBOX"/>
    <property type="match status" value="1"/>
</dbReference>
<dbReference type="OrthoDB" id="1435207at2759"/>
<dbReference type="PANTHER" id="PTHR31900:SF34">
    <property type="entry name" value="EMB|CAB62440.1-RELATED"/>
    <property type="match status" value="1"/>
</dbReference>
<dbReference type="PaxDb" id="3880-AES63318"/>
<dbReference type="HOGENOM" id="CLU_010721_1_2_1"/>
<reference evidence="4" key="3">
    <citation type="submission" date="2015-04" db="UniProtKB">
        <authorList>
            <consortium name="EnsemblPlants"/>
        </authorList>
    </citation>
    <scope>IDENTIFICATION</scope>
    <source>
        <strain evidence="4">cv. Jemalong A17</strain>
    </source>
</reference>
<dbReference type="SMART" id="SM00256">
    <property type="entry name" value="FBOX"/>
    <property type="match status" value="1"/>
</dbReference>
<evidence type="ECO:0000313" key="4">
    <source>
        <dbReference type="EnsemblPlants" id="AES63318"/>
    </source>
</evidence>
<dbReference type="EMBL" id="CM001218">
    <property type="protein sequence ID" value="AES63318.2"/>
    <property type="molecule type" value="Genomic_DNA"/>
</dbReference>
<sequence>MQRRRPIISTSESKVDKISSLPDEILFRILSFVSTKEAVATSVLSKRWTNLWHYLPNIDFTDIRVNTVESNLRFNEFVYSVLVSRDASGSRFIDSFHLNIQYSDSHLAYNKEFPNLTKWVNSVVQRGLKYLHLRLRVPLPDHFSGYPYFPKLPISIFTCKTLVSLNLSWFRVDGFSFTSVGFEFPSLKTLSLRLIKFSEVRDFMLLLAGCPILEDLHVALVFFYYEEDSHTVQEFKSLTLPKLTKADVSKCWCSCYMVKALSSSVSLCMETSMFYAKDDRVYKANKLQRPCVDIPMFHNLTHLELYNNWDLVVQVLHHCPKLQNLQLYQELYLSISNQQDDQENWVEPEFVPQCLSSYLRTCTIRDCSGLRREYTVAKYILKNAKYLQTMTIWSKREPPEIETKLSPCPKASASCQLSVFDYI</sequence>
<reference evidence="2 5" key="1">
    <citation type="journal article" date="2011" name="Nature">
        <title>The Medicago genome provides insight into the evolution of rhizobial symbioses.</title>
        <authorList>
            <person name="Young N.D."/>
            <person name="Debelle F."/>
            <person name="Oldroyd G.E."/>
            <person name="Geurts R."/>
            <person name="Cannon S.B."/>
            <person name="Udvardi M.K."/>
            <person name="Benedito V.A."/>
            <person name="Mayer K.F."/>
            <person name="Gouzy J."/>
            <person name="Schoof H."/>
            <person name="Van de Peer Y."/>
            <person name="Proost S."/>
            <person name="Cook D.R."/>
            <person name="Meyers B.C."/>
            <person name="Spannagl M."/>
            <person name="Cheung F."/>
            <person name="De Mita S."/>
            <person name="Krishnakumar V."/>
            <person name="Gundlach H."/>
            <person name="Zhou S."/>
            <person name="Mudge J."/>
            <person name="Bharti A.K."/>
            <person name="Murray J.D."/>
            <person name="Naoumkina M.A."/>
            <person name="Rosen B."/>
            <person name="Silverstein K.A."/>
            <person name="Tang H."/>
            <person name="Rombauts S."/>
            <person name="Zhao P.X."/>
            <person name="Zhou P."/>
            <person name="Barbe V."/>
            <person name="Bardou P."/>
            <person name="Bechner M."/>
            <person name="Bellec A."/>
            <person name="Berger A."/>
            <person name="Berges H."/>
            <person name="Bidwell S."/>
            <person name="Bisseling T."/>
            <person name="Choisne N."/>
            <person name="Couloux A."/>
            <person name="Denny R."/>
            <person name="Deshpande S."/>
            <person name="Dai X."/>
            <person name="Doyle J.J."/>
            <person name="Dudez A.M."/>
            <person name="Farmer A.D."/>
            <person name="Fouteau S."/>
            <person name="Franken C."/>
            <person name="Gibelin C."/>
            <person name="Gish J."/>
            <person name="Goldstein S."/>
            <person name="Gonzalez A.J."/>
            <person name="Green P.J."/>
            <person name="Hallab A."/>
            <person name="Hartog M."/>
            <person name="Hua A."/>
            <person name="Humphray S.J."/>
            <person name="Jeong D.H."/>
            <person name="Jing Y."/>
            <person name="Jocker A."/>
            <person name="Kenton S.M."/>
            <person name="Kim D.J."/>
            <person name="Klee K."/>
            <person name="Lai H."/>
            <person name="Lang C."/>
            <person name="Lin S."/>
            <person name="Macmil S.L."/>
            <person name="Magdelenat G."/>
            <person name="Matthews L."/>
            <person name="McCorrison J."/>
            <person name="Monaghan E.L."/>
            <person name="Mun J.H."/>
            <person name="Najar F.Z."/>
            <person name="Nicholson C."/>
            <person name="Noirot C."/>
            <person name="O'Bleness M."/>
            <person name="Paule C.R."/>
            <person name="Poulain J."/>
            <person name="Prion F."/>
            <person name="Qin B."/>
            <person name="Qu C."/>
            <person name="Retzel E.F."/>
            <person name="Riddle C."/>
            <person name="Sallet E."/>
            <person name="Samain S."/>
            <person name="Samson N."/>
            <person name="Sanders I."/>
            <person name="Saurat O."/>
            <person name="Scarpelli C."/>
            <person name="Schiex T."/>
            <person name="Segurens B."/>
            <person name="Severin A.J."/>
            <person name="Sherrier D.J."/>
            <person name="Shi R."/>
            <person name="Sims S."/>
            <person name="Singer S.R."/>
            <person name="Sinharoy S."/>
            <person name="Sterck L."/>
            <person name="Viollet A."/>
            <person name="Wang B.B."/>
            <person name="Wang K."/>
            <person name="Wang M."/>
            <person name="Wang X."/>
            <person name="Warfsmann J."/>
            <person name="Weissenbach J."/>
            <person name="White D.D."/>
            <person name="White J.D."/>
            <person name="Wiley G.B."/>
            <person name="Wincker P."/>
            <person name="Xing Y."/>
            <person name="Yang L."/>
            <person name="Yao Z."/>
            <person name="Ying F."/>
            <person name="Zhai J."/>
            <person name="Zhou L."/>
            <person name="Zuber A."/>
            <person name="Denarie J."/>
            <person name="Dixon R.A."/>
            <person name="May G.D."/>
            <person name="Schwartz D.C."/>
            <person name="Rogers J."/>
            <person name="Quetier F."/>
            <person name="Town C.D."/>
            <person name="Roe B.A."/>
        </authorList>
    </citation>
    <scope>NUCLEOTIDE SEQUENCE [LARGE SCALE GENOMIC DNA]</scope>
    <source>
        <strain evidence="2">A17</strain>
        <strain evidence="4 5">cv. Jemalong A17</strain>
    </source>
</reference>
<dbReference type="InterPro" id="IPR036047">
    <property type="entry name" value="F-box-like_dom_sf"/>
</dbReference>
<dbReference type="CDD" id="cd22160">
    <property type="entry name" value="F-box_AtFBL13-like"/>
    <property type="match status" value="1"/>
</dbReference>
<dbReference type="InterPro" id="IPR053781">
    <property type="entry name" value="F-box_AtFBL13-like"/>
</dbReference>
<evidence type="ECO:0000259" key="1">
    <source>
        <dbReference type="PROSITE" id="PS50181"/>
    </source>
</evidence>
<dbReference type="SUPFAM" id="SSF52047">
    <property type="entry name" value="RNI-like"/>
    <property type="match status" value="1"/>
</dbReference>
<reference evidence="3" key="4">
    <citation type="journal article" date="2018" name="Nat. Plants">
        <title>Whole-genome landscape of Medicago truncatula symbiotic genes.</title>
        <authorList>
            <person name="Pecrix Y."/>
            <person name="Gamas P."/>
            <person name="Carrere S."/>
        </authorList>
    </citation>
    <scope>NUCLEOTIDE SEQUENCE</scope>
    <source>
        <tissue evidence="3">Leaves</tissue>
    </source>
</reference>
<protein>
    <submittedName>
        <fullName evidence="2">F-box/RNI/FBD-like domain protein</fullName>
    </submittedName>
    <submittedName>
        <fullName evidence="3">Putative F-box domain, FBD domain, leucine-rich repeat domain, L domain-containing protein</fullName>
    </submittedName>
</protein>
<dbReference type="InterPro" id="IPR001810">
    <property type="entry name" value="F-box_dom"/>
</dbReference>
<dbReference type="Proteomes" id="UP000002051">
    <property type="component" value="Chromosome 2"/>
</dbReference>
<dbReference type="Pfam" id="PF24758">
    <property type="entry name" value="LRR_At5g56370"/>
    <property type="match status" value="1"/>
</dbReference>
<dbReference type="InterPro" id="IPR006566">
    <property type="entry name" value="FBD"/>
</dbReference>
<dbReference type="EnsemblPlants" id="AES63318">
    <property type="protein sequence ID" value="AES63318"/>
    <property type="gene ID" value="MTR_2g007450"/>
</dbReference>
<dbReference type="Proteomes" id="UP000265566">
    <property type="component" value="Chromosome 2"/>
</dbReference>
<dbReference type="SMART" id="SM00579">
    <property type="entry name" value="FBD"/>
    <property type="match status" value="1"/>
</dbReference>
<accession>A0A0C3UW29</accession>
<dbReference type="Gramene" id="rna7166">
    <property type="protein sequence ID" value="RHN71554.1"/>
    <property type="gene ID" value="gene7166"/>
</dbReference>
<dbReference type="Gene3D" id="1.20.1280.50">
    <property type="match status" value="1"/>
</dbReference>
<dbReference type="PANTHER" id="PTHR31900">
    <property type="entry name" value="F-BOX/RNI SUPERFAMILY PROTEIN-RELATED"/>
    <property type="match status" value="1"/>
</dbReference>